<keyword evidence="11" id="KW-0739">Sodium transport</keyword>
<dbReference type="GO" id="GO:0005886">
    <property type="term" value="C:plasma membrane"/>
    <property type="evidence" value="ECO:0007669"/>
    <property type="project" value="UniProtKB-SubCell"/>
</dbReference>
<comment type="similarity">
    <text evidence="2 12">Belongs to the sodium:solute symporter (SSF) (TC 2.A.21) family.</text>
</comment>
<feature type="transmembrane region" description="Helical" evidence="13">
    <location>
        <begin position="395"/>
        <end position="419"/>
    </location>
</feature>
<evidence type="ECO:0000313" key="15">
    <source>
        <dbReference type="Proteomes" id="UP000585802"/>
    </source>
</evidence>
<evidence type="ECO:0000256" key="3">
    <source>
        <dbReference type="ARBA" id="ARBA00022448"/>
    </source>
</evidence>
<evidence type="ECO:0000256" key="6">
    <source>
        <dbReference type="ARBA" id="ARBA00022847"/>
    </source>
</evidence>
<dbReference type="GO" id="GO:0006814">
    <property type="term" value="P:sodium ion transport"/>
    <property type="evidence" value="ECO:0007669"/>
    <property type="project" value="UniProtKB-KW"/>
</dbReference>
<keyword evidence="4" id="KW-1003">Cell membrane</keyword>
<feature type="transmembrane region" description="Helical" evidence="13">
    <location>
        <begin position="313"/>
        <end position="339"/>
    </location>
</feature>
<feature type="transmembrane region" description="Helical" evidence="13">
    <location>
        <begin position="73"/>
        <end position="95"/>
    </location>
</feature>
<protein>
    <submittedName>
        <fullName evidence="14">Sodium:solute symporter family protein</fullName>
    </submittedName>
</protein>
<evidence type="ECO:0000256" key="1">
    <source>
        <dbReference type="ARBA" id="ARBA00004651"/>
    </source>
</evidence>
<evidence type="ECO:0000256" key="4">
    <source>
        <dbReference type="ARBA" id="ARBA00022475"/>
    </source>
</evidence>
<evidence type="ECO:0000313" key="14">
    <source>
        <dbReference type="EMBL" id="HIF36983.1"/>
    </source>
</evidence>
<keyword evidence="8" id="KW-0915">Sodium</keyword>
<dbReference type="Gene3D" id="1.20.1730.10">
    <property type="entry name" value="Sodium/glucose cotransporter"/>
    <property type="match status" value="1"/>
</dbReference>
<keyword evidence="9" id="KW-0406">Ion transport</keyword>
<feature type="transmembrane region" description="Helical" evidence="13">
    <location>
        <begin position="188"/>
        <end position="206"/>
    </location>
</feature>
<evidence type="ECO:0000256" key="2">
    <source>
        <dbReference type="ARBA" id="ARBA00006434"/>
    </source>
</evidence>
<feature type="transmembrane region" description="Helical" evidence="13">
    <location>
        <begin position="455"/>
        <end position="475"/>
    </location>
</feature>
<evidence type="ECO:0000256" key="8">
    <source>
        <dbReference type="ARBA" id="ARBA00023053"/>
    </source>
</evidence>
<evidence type="ECO:0000256" key="9">
    <source>
        <dbReference type="ARBA" id="ARBA00023065"/>
    </source>
</evidence>
<dbReference type="InterPro" id="IPR001734">
    <property type="entry name" value="Na/solute_symporter"/>
</dbReference>
<keyword evidence="3" id="KW-0813">Transport</keyword>
<dbReference type="EMBL" id="DUCX01000017">
    <property type="protein sequence ID" value="HIF36983.1"/>
    <property type="molecule type" value="Genomic_DNA"/>
</dbReference>
<keyword evidence="10 13" id="KW-0472">Membrane</keyword>
<proteinExistence type="inferred from homology"/>
<dbReference type="GO" id="GO:0015293">
    <property type="term" value="F:symporter activity"/>
    <property type="evidence" value="ECO:0007669"/>
    <property type="project" value="UniProtKB-KW"/>
</dbReference>
<dbReference type="InterPro" id="IPR050277">
    <property type="entry name" value="Sodium:Solute_Symporter"/>
</dbReference>
<gene>
    <name evidence="14" type="ORF">EYQ70_00975</name>
</gene>
<evidence type="ECO:0000256" key="10">
    <source>
        <dbReference type="ARBA" id="ARBA00023136"/>
    </source>
</evidence>
<feature type="transmembrane region" description="Helical" evidence="13">
    <location>
        <begin position="274"/>
        <end position="293"/>
    </location>
</feature>
<keyword evidence="5 13" id="KW-0812">Transmembrane</keyword>
<dbReference type="PANTHER" id="PTHR48086:SF3">
    <property type="entry name" value="SODIUM_PROLINE SYMPORTER"/>
    <property type="match status" value="1"/>
</dbReference>
<dbReference type="Pfam" id="PF00474">
    <property type="entry name" value="SSF"/>
    <property type="match status" value="1"/>
</dbReference>
<sequence length="489" mass="53774">MSDLLIIGIILAIYLVISIGIGLYGRSKEDSAEDYFVASRKINPWILFCTLAATNFSAFFFLGFAGASYRAGWGFYGIMAMGTSLVGLSILLLGIPIHRLGKEKGYVTPPELIAGETNSKYLGWIYGSVLVVFTLPYLATQPMGAGILLETLSGGEIPYFTGALLLTCVMITYLVLGGMKSSAMTDVFQGILMFSILIIFVIGFFIHEDIGGFGEAGQSLWDNKPEKFVREGNFTWQIIFSYTILWPIAVPMFPQLFSRFYIAENDKAIRTAAWLYPAVVPILFLFPVIIGVYGNIIDFDPTLVDQKSESDNILPLILTEYAPLWAGAIVCIGAIAAFMSTADSQILAMSSIITKDALSSNQIIEENDEKKFGRLLIIILAIIGLILAYNPPDTIFDIVSQAFTGLAVLFPTTVAVLYWDRVRANSCIVSIIVGEILVGWSYWSAKTGNAIPDWFTQGFHFSTPVILITILILWISTEIEERLVDNASS</sequence>
<keyword evidence="7 13" id="KW-1133">Transmembrane helix</keyword>
<feature type="transmembrane region" description="Helical" evidence="13">
    <location>
        <begin position="45"/>
        <end position="67"/>
    </location>
</feature>
<dbReference type="Proteomes" id="UP000585802">
    <property type="component" value="Unassembled WGS sequence"/>
</dbReference>
<dbReference type="PROSITE" id="PS50283">
    <property type="entry name" value="NA_SOLUT_SYMP_3"/>
    <property type="match status" value="1"/>
</dbReference>
<comment type="caution">
    <text evidence="14">The sequence shown here is derived from an EMBL/GenBank/DDBJ whole genome shotgun (WGS) entry which is preliminary data.</text>
</comment>
<evidence type="ECO:0000256" key="13">
    <source>
        <dbReference type="SAM" id="Phobius"/>
    </source>
</evidence>
<reference evidence="15" key="1">
    <citation type="journal article" date="2019" name="bioRxiv">
        <title>Genome diversification in globally distributed novel marine Proteobacteria is linked to environmental adaptation.</title>
        <authorList>
            <person name="Zhou Z."/>
            <person name="Tran P.Q."/>
            <person name="Kieft K."/>
            <person name="Anantharaman K."/>
        </authorList>
    </citation>
    <scope>NUCLEOTIDE SEQUENCE [LARGE SCALE GENOMIC DNA]</scope>
</reference>
<comment type="subcellular location">
    <subcellularLocation>
        <location evidence="1">Cell membrane</location>
        <topology evidence="1">Multi-pass membrane protein</topology>
    </subcellularLocation>
</comment>
<keyword evidence="6" id="KW-0769">Symport</keyword>
<feature type="transmembrane region" description="Helical" evidence="13">
    <location>
        <begin position="234"/>
        <end position="253"/>
    </location>
</feature>
<feature type="transmembrane region" description="Helical" evidence="13">
    <location>
        <begin position="372"/>
        <end position="389"/>
    </location>
</feature>
<feature type="transmembrane region" description="Helical" evidence="13">
    <location>
        <begin position="426"/>
        <end position="443"/>
    </location>
</feature>
<dbReference type="CDD" id="cd10322">
    <property type="entry name" value="SLC5sbd"/>
    <property type="match status" value="1"/>
</dbReference>
<evidence type="ECO:0000256" key="5">
    <source>
        <dbReference type="ARBA" id="ARBA00022692"/>
    </source>
</evidence>
<feature type="transmembrane region" description="Helical" evidence="13">
    <location>
        <begin position="159"/>
        <end position="176"/>
    </location>
</feature>
<dbReference type="InterPro" id="IPR038377">
    <property type="entry name" value="Na/Glc_symporter_sf"/>
</dbReference>
<accession>A0A7J4GQP8</accession>
<dbReference type="AlphaFoldDB" id="A0A7J4GQP8"/>
<name>A0A7J4GQP8_9ARCH</name>
<dbReference type="PANTHER" id="PTHR48086">
    <property type="entry name" value="SODIUM/PROLINE SYMPORTER-RELATED"/>
    <property type="match status" value="1"/>
</dbReference>
<evidence type="ECO:0000256" key="11">
    <source>
        <dbReference type="ARBA" id="ARBA00023201"/>
    </source>
</evidence>
<feature type="transmembrane region" description="Helical" evidence="13">
    <location>
        <begin position="6"/>
        <end position="24"/>
    </location>
</feature>
<feature type="transmembrane region" description="Helical" evidence="13">
    <location>
        <begin position="121"/>
        <end position="139"/>
    </location>
</feature>
<organism evidence="14 15">
    <name type="scientific">Marine Group III euryarchaeote</name>
    <dbReference type="NCBI Taxonomy" id="2173149"/>
    <lineage>
        <taxon>Archaea</taxon>
        <taxon>Methanobacteriati</taxon>
        <taxon>Thermoplasmatota</taxon>
        <taxon>Thermoplasmata</taxon>
        <taxon>Candidatus Thermoprofundales</taxon>
    </lineage>
</organism>
<evidence type="ECO:0000256" key="12">
    <source>
        <dbReference type="RuleBase" id="RU362091"/>
    </source>
</evidence>
<evidence type="ECO:0000256" key="7">
    <source>
        <dbReference type="ARBA" id="ARBA00022989"/>
    </source>
</evidence>